<organism evidence="1 2">
    <name type="scientific">Anaeromicropila herbilytica</name>
    <dbReference type="NCBI Taxonomy" id="2785025"/>
    <lineage>
        <taxon>Bacteria</taxon>
        <taxon>Bacillati</taxon>
        <taxon>Bacillota</taxon>
        <taxon>Clostridia</taxon>
        <taxon>Lachnospirales</taxon>
        <taxon>Lachnospiraceae</taxon>
        <taxon>Anaeromicropila</taxon>
    </lineage>
</organism>
<gene>
    <name evidence="1" type="ORF">bsdtb5_38830</name>
</gene>
<accession>A0A7R7IG04</accession>
<dbReference type="KEGG" id="ahb:bsdtb5_38830"/>
<sequence length="412" mass="47268">MKKPQKSLFKRKKIYVSFTLTIILTLALGLNGCTTSKLLEHKSNAKTVQHKPNTYIPKGLLDQLSNAILTNKGKEYLKDKVTGKKLSDKELSRYTTDKTVAEYKKQLDESDGYVEGYVMQVDADNDGIQDLFFLIPSGGTAGYNSRILLKGKKDGSYKMTSDKIETTQELEFIKYKNKNYLIETSFSYDFKRDDGYIVLCFKDGQIYEKAKLTLKADGYDVTTSTSKDKYKKLASEATKIARNYDINNIDNNIIKGDAETALKEEDYQTYEKDLHCQEYHWFQSDIDNDGVDEIYTKGIFYTSTIGTLTGLQDALITNNLSESEPYPDLISYYNIEIGEVTPEMFWISKVDKENIFNLITYRNVTDFAVSGYLIKGKKVSKVYEVYFKGKQKVAREIYTRGKNYKDDEKGFE</sequence>
<name>A0A7R7IG04_9FIRM</name>
<reference evidence="1 2" key="1">
    <citation type="submission" date="2020-11" db="EMBL/GenBank/DDBJ databases">
        <title>Draft genome sequencing of a Lachnospiraceae strain isolated from anoxic soil subjected to BSD treatment.</title>
        <authorList>
            <person name="Uek A."/>
            <person name="Tonouchi A."/>
        </authorList>
    </citation>
    <scope>NUCLEOTIDE SEQUENCE [LARGE SCALE GENOMIC DNA]</scope>
    <source>
        <strain evidence="1 2">TB5</strain>
    </source>
</reference>
<protein>
    <submittedName>
        <fullName evidence="1">Uncharacterized protein</fullName>
    </submittedName>
</protein>
<dbReference type="Proteomes" id="UP000595897">
    <property type="component" value="Chromosome"/>
</dbReference>
<dbReference type="EMBL" id="AP024169">
    <property type="protein sequence ID" value="BCN32588.1"/>
    <property type="molecule type" value="Genomic_DNA"/>
</dbReference>
<evidence type="ECO:0000313" key="1">
    <source>
        <dbReference type="EMBL" id="BCN32588.1"/>
    </source>
</evidence>
<keyword evidence="2" id="KW-1185">Reference proteome</keyword>
<evidence type="ECO:0000313" key="2">
    <source>
        <dbReference type="Proteomes" id="UP000595897"/>
    </source>
</evidence>
<proteinExistence type="predicted"/>
<dbReference type="AlphaFoldDB" id="A0A7R7IG04"/>
<dbReference type="RefSeq" id="WP_271713628.1">
    <property type="nucleotide sequence ID" value="NZ_AP024169.1"/>
</dbReference>